<dbReference type="Pfam" id="PF04138">
    <property type="entry name" value="GtrA_DPMS_TM"/>
    <property type="match status" value="1"/>
</dbReference>
<dbReference type="Proteomes" id="UP000309561">
    <property type="component" value="Unassembled WGS sequence"/>
</dbReference>
<dbReference type="GO" id="GO:0000271">
    <property type="term" value="P:polysaccharide biosynthetic process"/>
    <property type="evidence" value="ECO:0007669"/>
    <property type="project" value="InterPro"/>
</dbReference>
<dbReference type="OrthoDB" id="565050at2"/>
<feature type="transmembrane region" description="Helical" evidence="5">
    <location>
        <begin position="72"/>
        <end position="89"/>
    </location>
</feature>
<dbReference type="InterPro" id="IPR007267">
    <property type="entry name" value="GtrA_DPMS_TM"/>
</dbReference>
<evidence type="ECO:0000256" key="1">
    <source>
        <dbReference type="ARBA" id="ARBA00004141"/>
    </source>
</evidence>
<reference evidence="7 8" key="1">
    <citation type="submission" date="2019-04" db="EMBL/GenBank/DDBJ databases">
        <title>Sulfurimonas crateris sp. nov. a facultative anaerobic sulfur-oxidizing chemolithautotrophic bacterium isolated from a terrestrial mud vulcano.</title>
        <authorList>
            <person name="Ratnikova N.M."/>
            <person name="Slobodkin A.I."/>
            <person name="Merkel A.Y."/>
            <person name="Novikov A."/>
            <person name="Bonch-Osmolovskaya E.A."/>
            <person name="Slobodkina G.B."/>
        </authorList>
    </citation>
    <scope>NUCLEOTIDE SEQUENCE [LARGE SCALE GENOMIC DNA]</scope>
    <source>
        <strain evidence="7 8">SN118</strain>
    </source>
</reference>
<sequence>MIALRYTLFAVLSTAVNIAFQYISFLIYSGFLALYVAMFVGTVAGLVLKYVLDKKYIFFHTPKSKKDDGKKFFLYSLMGIFTTFIFWGFEIGFDLAFEDEGAKYLGAVIGLSIGYIVKYYLDKRFVFKD</sequence>
<evidence type="ECO:0000259" key="6">
    <source>
        <dbReference type="Pfam" id="PF04138"/>
    </source>
</evidence>
<comment type="subcellular location">
    <subcellularLocation>
        <location evidence="1">Membrane</location>
        <topology evidence="1">Multi-pass membrane protein</topology>
    </subcellularLocation>
</comment>
<dbReference type="EMBL" id="SZPX01000004">
    <property type="protein sequence ID" value="TKI69500.1"/>
    <property type="molecule type" value="Genomic_DNA"/>
</dbReference>
<evidence type="ECO:0000313" key="8">
    <source>
        <dbReference type="Proteomes" id="UP000309561"/>
    </source>
</evidence>
<dbReference type="AlphaFoldDB" id="A0A4U2Z7N2"/>
<keyword evidence="3 5" id="KW-1133">Transmembrane helix</keyword>
<evidence type="ECO:0000313" key="7">
    <source>
        <dbReference type="EMBL" id="TKI69500.1"/>
    </source>
</evidence>
<feature type="transmembrane region" description="Helical" evidence="5">
    <location>
        <begin position="34"/>
        <end position="52"/>
    </location>
</feature>
<protein>
    <submittedName>
        <fullName evidence="7">GtrA family protein</fullName>
    </submittedName>
</protein>
<keyword evidence="2 5" id="KW-0812">Transmembrane</keyword>
<proteinExistence type="predicted"/>
<comment type="caution">
    <text evidence="7">The sequence shown here is derived from an EMBL/GenBank/DDBJ whole genome shotgun (WGS) entry which is preliminary data.</text>
</comment>
<feature type="domain" description="GtrA/DPMS transmembrane" evidence="6">
    <location>
        <begin position="5"/>
        <end position="127"/>
    </location>
</feature>
<evidence type="ECO:0000256" key="3">
    <source>
        <dbReference type="ARBA" id="ARBA00022989"/>
    </source>
</evidence>
<evidence type="ECO:0000256" key="4">
    <source>
        <dbReference type="ARBA" id="ARBA00023136"/>
    </source>
</evidence>
<evidence type="ECO:0000256" key="5">
    <source>
        <dbReference type="SAM" id="Phobius"/>
    </source>
</evidence>
<dbReference type="NCBIfam" id="NF037976">
    <property type="entry name" value="gtrA_1"/>
    <property type="match status" value="1"/>
</dbReference>
<evidence type="ECO:0000256" key="2">
    <source>
        <dbReference type="ARBA" id="ARBA00022692"/>
    </source>
</evidence>
<organism evidence="7 8">
    <name type="scientific">Sulfurimonas crateris</name>
    <dbReference type="NCBI Taxonomy" id="2574727"/>
    <lineage>
        <taxon>Bacteria</taxon>
        <taxon>Pseudomonadati</taxon>
        <taxon>Campylobacterota</taxon>
        <taxon>Epsilonproteobacteria</taxon>
        <taxon>Campylobacterales</taxon>
        <taxon>Sulfurimonadaceae</taxon>
        <taxon>Sulfurimonas</taxon>
    </lineage>
</organism>
<feature type="transmembrane region" description="Helical" evidence="5">
    <location>
        <begin position="7"/>
        <end position="28"/>
    </location>
</feature>
<accession>A0A4U2Z7N2</accession>
<gene>
    <name evidence="7" type="ORF">FCU45_05445</name>
</gene>
<feature type="transmembrane region" description="Helical" evidence="5">
    <location>
        <begin position="101"/>
        <end position="121"/>
    </location>
</feature>
<name>A0A4U2Z7N2_9BACT</name>
<dbReference type="RefSeq" id="WP_137013103.1">
    <property type="nucleotide sequence ID" value="NZ_SZPX01000004.1"/>
</dbReference>
<keyword evidence="4 5" id="KW-0472">Membrane</keyword>
<dbReference type="GO" id="GO:0016020">
    <property type="term" value="C:membrane"/>
    <property type="evidence" value="ECO:0007669"/>
    <property type="project" value="UniProtKB-SubCell"/>
</dbReference>
<keyword evidence="8" id="KW-1185">Reference proteome</keyword>